<keyword evidence="2" id="KW-0813">Transport</keyword>
<dbReference type="PANTHER" id="PTHR11537:SF254">
    <property type="entry name" value="POTASSIUM VOLTAGE-GATED CHANNEL PROTEIN SHAB"/>
    <property type="match status" value="1"/>
</dbReference>
<evidence type="ECO:0000256" key="3">
    <source>
        <dbReference type="ARBA" id="ARBA00022538"/>
    </source>
</evidence>
<evidence type="ECO:0000256" key="1">
    <source>
        <dbReference type="ARBA" id="ARBA00004141"/>
    </source>
</evidence>
<accession>A0A411WKE8</accession>
<evidence type="ECO:0000256" key="6">
    <source>
        <dbReference type="ARBA" id="ARBA00022882"/>
    </source>
</evidence>
<feature type="transmembrane region" description="Helical" evidence="12">
    <location>
        <begin position="217"/>
        <end position="243"/>
    </location>
</feature>
<dbReference type="PANTHER" id="PTHR11537">
    <property type="entry name" value="VOLTAGE-GATED POTASSIUM CHANNEL"/>
    <property type="match status" value="1"/>
</dbReference>
<dbReference type="InterPro" id="IPR028325">
    <property type="entry name" value="VG_K_chnl"/>
</dbReference>
<feature type="transmembrane region" description="Helical" evidence="12">
    <location>
        <begin position="94"/>
        <end position="113"/>
    </location>
</feature>
<keyword evidence="8 12" id="KW-1133">Transmembrane helix</keyword>
<keyword evidence="10 12" id="KW-0472">Membrane</keyword>
<dbReference type="Pfam" id="PF00520">
    <property type="entry name" value="Ion_trans"/>
    <property type="match status" value="1"/>
</dbReference>
<keyword evidence="6" id="KW-0851">Voltage-gated channel</keyword>
<keyword evidence="15" id="KW-1185">Reference proteome</keyword>
<name>A0A411WKE8_9GAMM</name>
<dbReference type="OrthoDB" id="9799090at2"/>
<dbReference type="GO" id="GO:0005249">
    <property type="term" value="F:voltage-gated potassium channel activity"/>
    <property type="evidence" value="ECO:0007669"/>
    <property type="project" value="InterPro"/>
</dbReference>
<keyword evidence="7" id="KW-0630">Potassium</keyword>
<protein>
    <submittedName>
        <fullName evidence="14">Transporter</fullName>
    </submittedName>
</protein>
<keyword evidence="4 12" id="KW-0812">Transmembrane</keyword>
<proteinExistence type="predicted"/>
<dbReference type="InterPro" id="IPR027359">
    <property type="entry name" value="Volt_channel_dom_sf"/>
</dbReference>
<sequence>MSETAHSFYQTKRRIYLLCFSIKTPMGKVVSLFWGGIALLIVLTEFMRMGGLGFNFNHPTFYHQMDIIFVLLFSFEYLMRLWVTPKFIKYPTSVMGLIDLITTLSLYLILLFPELVAHYENLMRLGRILCILRLFKLLGVMDDVAFFHRCILKARSKLLLFLFCIVIVAMMSGGIMFVIEGPQNGFTNLGSSIYWAVVTLATVGYGDITPHTTPGRIIASMLIILGYLSLAIPTSILSAYVMAERERKISFRCPICKHVGHERDARYCKHCGGKLSSNG</sequence>
<dbReference type="SUPFAM" id="SSF81324">
    <property type="entry name" value="Voltage-gated potassium channels"/>
    <property type="match status" value="1"/>
</dbReference>
<dbReference type="Gene3D" id="1.20.120.350">
    <property type="entry name" value="Voltage-gated potassium channels. Chain C"/>
    <property type="match status" value="1"/>
</dbReference>
<keyword evidence="3" id="KW-0633">Potassium transport</keyword>
<evidence type="ECO:0000256" key="8">
    <source>
        <dbReference type="ARBA" id="ARBA00022989"/>
    </source>
</evidence>
<evidence type="ECO:0000256" key="9">
    <source>
        <dbReference type="ARBA" id="ARBA00023065"/>
    </source>
</evidence>
<evidence type="ECO:0000256" key="7">
    <source>
        <dbReference type="ARBA" id="ARBA00022958"/>
    </source>
</evidence>
<evidence type="ECO:0000256" key="11">
    <source>
        <dbReference type="ARBA" id="ARBA00023303"/>
    </source>
</evidence>
<dbReference type="GO" id="GO:0001508">
    <property type="term" value="P:action potential"/>
    <property type="evidence" value="ECO:0007669"/>
    <property type="project" value="TreeGrafter"/>
</dbReference>
<dbReference type="InterPro" id="IPR005821">
    <property type="entry name" value="Ion_trans_dom"/>
</dbReference>
<feature type="transmembrane region" description="Helical" evidence="12">
    <location>
        <begin position="61"/>
        <end position="82"/>
    </location>
</feature>
<organism evidence="14 15">
    <name type="scientific">Limnobaculum zhutongyuii</name>
    <dbReference type="NCBI Taxonomy" id="2498113"/>
    <lineage>
        <taxon>Bacteria</taxon>
        <taxon>Pseudomonadati</taxon>
        <taxon>Pseudomonadota</taxon>
        <taxon>Gammaproteobacteria</taxon>
        <taxon>Enterobacterales</taxon>
        <taxon>Budviciaceae</taxon>
        <taxon>Limnobaculum</taxon>
    </lineage>
</organism>
<evidence type="ECO:0000313" key="14">
    <source>
        <dbReference type="EMBL" id="QBH96689.1"/>
    </source>
</evidence>
<gene>
    <name evidence="14" type="ORF">EKN56_09880</name>
</gene>
<dbReference type="RefSeq" id="WP_130591626.1">
    <property type="nucleotide sequence ID" value="NZ_CP034752.1"/>
</dbReference>
<keyword evidence="5" id="KW-0631">Potassium channel</keyword>
<evidence type="ECO:0000256" key="5">
    <source>
        <dbReference type="ARBA" id="ARBA00022826"/>
    </source>
</evidence>
<dbReference type="Gene3D" id="1.10.287.70">
    <property type="match status" value="1"/>
</dbReference>
<dbReference type="AlphaFoldDB" id="A0A411WKE8"/>
<dbReference type="EMBL" id="CP034752">
    <property type="protein sequence ID" value="QBH96689.1"/>
    <property type="molecule type" value="Genomic_DNA"/>
</dbReference>
<evidence type="ECO:0000256" key="4">
    <source>
        <dbReference type="ARBA" id="ARBA00022692"/>
    </source>
</evidence>
<dbReference type="KEGG" id="prag:EKN56_09880"/>
<feature type="domain" description="Ion transport" evidence="13">
    <location>
        <begin position="57"/>
        <end position="241"/>
    </location>
</feature>
<feature type="transmembrane region" description="Helical" evidence="12">
    <location>
        <begin position="158"/>
        <end position="179"/>
    </location>
</feature>
<dbReference type="PRINTS" id="PR00169">
    <property type="entry name" value="KCHANNEL"/>
</dbReference>
<evidence type="ECO:0000256" key="12">
    <source>
        <dbReference type="SAM" id="Phobius"/>
    </source>
</evidence>
<keyword evidence="11" id="KW-0407">Ion channel</keyword>
<reference evidence="14 15" key="1">
    <citation type="submission" date="2019-03" db="EMBL/GenBank/DDBJ databases">
        <title>Pragia sp. nov. isolated from the gut tract of Carduelis flavirostris.</title>
        <authorList>
            <person name="Ge Y."/>
        </authorList>
    </citation>
    <scope>NUCLEOTIDE SEQUENCE [LARGE SCALE GENOMIC DNA]</scope>
    <source>
        <strain evidence="14 15">CF-458</strain>
    </source>
</reference>
<dbReference type="GO" id="GO:0008076">
    <property type="term" value="C:voltage-gated potassium channel complex"/>
    <property type="evidence" value="ECO:0007669"/>
    <property type="project" value="InterPro"/>
</dbReference>
<evidence type="ECO:0000313" key="15">
    <source>
        <dbReference type="Proteomes" id="UP000293154"/>
    </source>
</evidence>
<evidence type="ECO:0000256" key="2">
    <source>
        <dbReference type="ARBA" id="ARBA00022448"/>
    </source>
</evidence>
<comment type="subcellular location">
    <subcellularLocation>
        <location evidence="1">Membrane</location>
        <topology evidence="1">Multi-pass membrane protein</topology>
    </subcellularLocation>
</comment>
<evidence type="ECO:0000259" key="13">
    <source>
        <dbReference type="Pfam" id="PF00520"/>
    </source>
</evidence>
<evidence type="ECO:0000256" key="10">
    <source>
        <dbReference type="ARBA" id="ARBA00023136"/>
    </source>
</evidence>
<keyword evidence="9" id="KW-0406">Ion transport</keyword>
<dbReference type="Proteomes" id="UP000293154">
    <property type="component" value="Chromosome"/>
</dbReference>